<evidence type="ECO:0000313" key="3">
    <source>
        <dbReference type="Proteomes" id="UP000175744"/>
    </source>
</evidence>
<accession>A0A1E8F2U6</accession>
<comment type="caution">
    <text evidence="2">The sequence shown here is derived from an EMBL/GenBank/DDBJ whole genome shotgun (WGS) entry which is preliminary data.</text>
</comment>
<protein>
    <submittedName>
        <fullName evidence="2">Uncharacterized protein</fullName>
    </submittedName>
</protein>
<keyword evidence="3" id="KW-1185">Reference proteome</keyword>
<evidence type="ECO:0000313" key="2">
    <source>
        <dbReference type="EMBL" id="OFI07678.1"/>
    </source>
</evidence>
<dbReference type="AlphaFoldDB" id="A0A1E8F2U6"/>
<gene>
    <name evidence="2" type="ORF">CLOACE_00260</name>
</gene>
<reference evidence="2 3" key="1">
    <citation type="submission" date="2016-06" db="EMBL/GenBank/DDBJ databases">
        <title>Genome sequence of Clostridium acetireducens DSM 10703.</title>
        <authorList>
            <person name="Poehlein A."/>
            <person name="Fluechter S."/>
            <person name="Duerre P."/>
            <person name="Daniel R."/>
        </authorList>
    </citation>
    <scope>NUCLEOTIDE SEQUENCE [LARGE SCALE GENOMIC DNA]</scope>
    <source>
        <strain evidence="2 3">DSM 10703</strain>
    </source>
</reference>
<keyword evidence="1" id="KW-0472">Membrane</keyword>
<keyword evidence="1" id="KW-1133">Transmembrane helix</keyword>
<dbReference type="PATRIC" id="fig|1121290.3.peg.26"/>
<name>A0A1E8F2U6_9CLOT</name>
<organism evidence="2 3">
    <name type="scientific">Clostridium acetireducens DSM 10703</name>
    <dbReference type="NCBI Taxonomy" id="1121290"/>
    <lineage>
        <taxon>Bacteria</taxon>
        <taxon>Bacillati</taxon>
        <taxon>Bacillota</taxon>
        <taxon>Clostridia</taxon>
        <taxon>Eubacteriales</taxon>
        <taxon>Clostridiaceae</taxon>
        <taxon>Clostridium</taxon>
    </lineage>
</organism>
<dbReference type="Proteomes" id="UP000175744">
    <property type="component" value="Unassembled WGS sequence"/>
</dbReference>
<dbReference type="STRING" id="1121290.CLAOCE_00260"/>
<evidence type="ECO:0000256" key="1">
    <source>
        <dbReference type="SAM" id="Phobius"/>
    </source>
</evidence>
<dbReference type="EMBL" id="LZFO01000001">
    <property type="protein sequence ID" value="OFI07678.1"/>
    <property type="molecule type" value="Genomic_DNA"/>
</dbReference>
<proteinExistence type="predicted"/>
<dbReference type="RefSeq" id="WP_175429413.1">
    <property type="nucleotide sequence ID" value="NZ_LZFO01000001.1"/>
</dbReference>
<keyword evidence="1" id="KW-0812">Transmembrane</keyword>
<feature type="transmembrane region" description="Helical" evidence="1">
    <location>
        <begin position="12"/>
        <end position="42"/>
    </location>
</feature>
<sequence length="51" mass="5554">MSKKSKKEKLGIAVICIGVGIVVSIIIPCWGWMLALGGGLIYCGWYLMEHS</sequence>